<dbReference type="PANTHER" id="PTHR42904">
    <property type="entry name" value="NUDIX HYDROLASE, NUDC SUBFAMILY"/>
    <property type="match status" value="1"/>
</dbReference>
<sequence>MSSLSQPAPFRLTSSPALSRSTADRQESLRTDPERLRARWPLARVVRVDGQGRVPVPETELTDARSSGVPLSTTPALDVAEDLPAGAVFLGRWEDTDYWAVSADPGPEQRRISLDGLGVLGGGWGPGMEVPVTGDEAWVDLRAHGAVLDDTAAGLLTTAVALRNWHRRARYCARCGGRTTLHQFGWASTCEQCGREEYPRTDPAVICLVHDDVGVNGEHVLLARQPTWPPGRYSVLAGFVEAGESLERCVEREIREEVGVEVRDVRYLGSQPWPFPRSIMMGFAARADAAAHLTPAPGEIEAARWVSRERVRAALDKGDPELLLPGETSIAHVMVRAWAEAGNGSTAASR</sequence>
<reference evidence="12 13" key="1">
    <citation type="submission" date="2011-11" db="EMBL/GenBank/DDBJ databases">
        <title>The Noncontiguous Finished sequence of Saccharomonospora cyanea NA-134.</title>
        <authorList>
            <consortium name="US DOE Joint Genome Institute"/>
            <person name="Lucas S."/>
            <person name="Han J."/>
            <person name="Lapidus A."/>
            <person name="Cheng J.-F."/>
            <person name="Goodwin L."/>
            <person name="Pitluck S."/>
            <person name="Peters L."/>
            <person name="Ovchinnikova G."/>
            <person name="Lu M."/>
            <person name="Detter J.C."/>
            <person name="Han C."/>
            <person name="Tapia R."/>
            <person name="Land M."/>
            <person name="Hauser L."/>
            <person name="Kyrpides N."/>
            <person name="Ivanova N."/>
            <person name="Pagani I."/>
            <person name="Brambilla E.-M."/>
            <person name="Klenk H.-P."/>
            <person name="Woyke T."/>
        </authorList>
    </citation>
    <scope>NUCLEOTIDE SEQUENCE [LARGE SCALE GENOMIC DNA]</scope>
    <source>
        <strain evidence="12 13">NA-134</strain>
    </source>
</reference>
<evidence type="ECO:0000256" key="8">
    <source>
        <dbReference type="ARBA" id="ARBA00023027"/>
    </source>
</evidence>
<dbReference type="EC" id="3.6.1.22" evidence="4"/>
<evidence type="ECO:0000256" key="2">
    <source>
        <dbReference type="ARBA" id="ARBA00001947"/>
    </source>
</evidence>
<dbReference type="RefSeq" id="WP_005453832.1">
    <property type="nucleotide sequence ID" value="NZ_CM001440.1"/>
</dbReference>
<dbReference type="STRING" id="882082.SaccyDRAFT_0814"/>
<keyword evidence="5" id="KW-0479">Metal-binding</keyword>
<evidence type="ECO:0000256" key="3">
    <source>
        <dbReference type="ARBA" id="ARBA00009595"/>
    </source>
</evidence>
<keyword evidence="6 12" id="KW-0378">Hydrolase</keyword>
<keyword evidence="8" id="KW-0520">NAD</keyword>
<feature type="region of interest" description="Disordered" evidence="10">
    <location>
        <begin position="1"/>
        <end position="35"/>
    </location>
</feature>
<comment type="similarity">
    <text evidence="3">Belongs to the Nudix hydrolase family. NudC subfamily.</text>
</comment>
<accession>H5XJI7</accession>
<dbReference type="InterPro" id="IPR015376">
    <property type="entry name" value="Znr_NADH_PPase"/>
</dbReference>
<dbReference type="EMBL" id="CM001440">
    <property type="protein sequence ID" value="EHR59737.1"/>
    <property type="molecule type" value="Genomic_DNA"/>
</dbReference>
<evidence type="ECO:0000256" key="10">
    <source>
        <dbReference type="SAM" id="MobiDB-lite"/>
    </source>
</evidence>
<dbReference type="GO" id="GO:0019677">
    <property type="term" value="P:NAD+ catabolic process"/>
    <property type="evidence" value="ECO:0007669"/>
    <property type="project" value="TreeGrafter"/>
</dbReference>
<dbReference type="Gene3D" id="3.90.79.20">
    <property type="match status" value="1"/>
</dbReference>
<comment type="cofactor">
    <cofactor evidence="1">
        <name>Mg(2+)</name>
        <dbReference type="ChEBI" id="CHEBI:18420"/>
    </cofactor>
</comment>
<dbReference type="Gene3D" id="3.90.79.10">
    <property type="entry name" value="Nucleoside Triphosphate Pyrophosphohydrolase"/>
    <property type="match status" value="1"/>
</dbReference>
<dbReference type="PROSITE" id="PS00893">
    <property type="entry name" value="NUDIX_BOX"/>
    <property type="match status" value="1"/>
</dbReference>
<evidence type="ECO:0000259" key="11">
    <source>
        <dbReference type="PROSITE" id="PS51462"/>
    </source>
</evidence>
<dbReference type="GO" id="GO:0035529">
    <property type="term" value="F:NADH pyrophosphatase activity"/>
    <property type="evidence" value="ECO:0007669"/>
    <property type="project" value="TreeGrafter"/>
</dbReference>
<evidence type="ECO:0000256" key="7">
    <source>
        <dbReference type="ARBA" id="ARBA00022842"/>
    </source>
</evidence>
<dbReference type="InterPro" id="IPR020084">
    <property type="entry name" value="NUDIX_hydrolase_CS"/>
</dbReference>
<comment type="cofactor">
    <cofactor evidence="2">
        <name>Zn(2+)</name>
        <dbReference type="ChEBI" id="CHEBI:29105"/>
    </cofactor>
</comment>
<evidence type="ECO:0000256" key="5">
    <source>
        <dbReference type="ARBA" id="ARBA00022723"/>
    </source>
</evidence>
<dbReference type="SUPFAM" id="SSF55811">
    <property type="entry name" value="Nudix"/>
    <property type="match status" value="1"/>
</dbReference>
<dbReference type="AlphaFoldDB" id="H5XJI7"/>
<dbReference type="OrthoDB" id="9791656at2"/>
<dbReference type="Pfam" id="PF09297">
    <property type="entry name" value="Zn_ribbon_NUD"/>
    <property type="match status" value="1"/>
</dbReference>
<name>H5XJI7_9PSEU</name>
<dbReference type="GO" id="GO:0046872">
    <property type="term" value="F:metal ion binding"/>
    <property type="evidence" value="ECO:0007669"/>
    <property type="project" value="UniProtKB-KW"/>
</dbReference>
<dbReference type="InterPro" id="IPR015375">
    <property type="entry name" value="NADH_PPase-like_N"/>
</dbReference>
<dbReference type="Proteomes" id="UP000002791">
    <property type="component" value="Chromosome"/>
</dbReference>
<evidence type="ECO:0000256" key="9">
    <source>
        <dbReference type="ARBA" id="ARBA00023679"/>
    </source>
</evidence>
<dbReference type="InterPro" id="IPR049734">
    <property type="entry name" value="NudC-like_C"/>
</dbReference>
<dbReference type="NCBIfam" id="NF001299">
    <property type="entry name" value="PRK00241.1"/>
    <property type="match status" value="1"/>
</dbReference>
<dbReference type="InterPro" id="IPR015797">
    <property type="entry name" value="NUDIX_hydrolase-like_dom_sf"/>
</dbReference>
<evidence type="ECO:0000256" key="6">
    <source>
        <dbReference type="ARBA" id="ARBA00022801"/>
    </source>
</evidence>
<dbReference type="HOGENOM" id="CLU_037162_0_4_11"/>
<dbReference type="CDD" id="cd03429">
    <property type="entry name" value="NUDIX_NADH_pyrophosphatase_Nudt13"/>
    <property type="match status" value="1"/>
</dbReference>
<dbReference type="PANTHER" id="PTHR42904:SF6">
    <property type="entry name" value="NAD-CAPPED RNA HYDROLASE NUDT12"/>
    <property type="match status" value="1"/>
</dbReference>
<dbReference type="InterPro" id="IPR050241">
    <property type="entry name" value="NAD-cap_RNA_hydrolase_NudC"/>
</dbReference>
<gene>
    <name evidence="12" type="ORF">SaccyDRAFT_0814</name>
</gene>
<dbReference type="GO" id="GO:0006742">
    <property type="term" value="P:NADP+ catabolic process"/>
    <property type="evidence" value="ECO:0007669"/>
    <property type="project" value="TreeGrafter"/>
</dbReference>
<evidence type="ECO:0000313" key="13">
    <source>
        <dbReference type="Proteomes" id="UP000002791"/>
    </source>
</evidence>
<dbReference type="InterPro" id="IPR000086">
    <property type="entry name" value="NUDIX_hydrolase_dom"/>
</dbReference>
<dbReference type="PROSITE" id="PS51462">
    <property type="entry name" value="NUDIX"/>
    <property type="match status" value="1"/>
</dbReference>
<keyword evidence="13" id="KW-1185">Reference proteome</keyword>
<dbReference type="Pfam" id="PF00293">
    <property type="entry name" value="NUDIX"/>
    <property type="match status" value="1"/>
</dbReference>
<feature type="compositionally biased region" description="Polar residues" evidence="10">
    <location>
        <begin position="1"/>
        <end position="21"/>
    </location>
</feature>
<evidence type="ECO:0000256" key="1">
    <source>
        <dbReference type="ARBA" id="ARBA00001946"/>
    </source>
</evidence>
<comment type="catalytic activity">
    <reaction evidence="9">
        <text>a 5'-end NAD(+)-phospho-ribonucleoside in mRNA + H2O = a 5'-end phospho-adenosine-phospho-ribonucleoside in mRNA + beta-nicotinamide D-ribonucleotide + 2 H(+)</text>
        <dbReference type="Rhea" id="RHEA:60876"/>
        <dbReference type="Rhea" id="RHEA-COMP:15698"/>
        <dbReference type="Rhea" id="RHEA-COMP:15719"/>
        <dbReference type="ChEBI" id="CHEBI:14649"/>
        <dbReference type="ChEBI" id="CHEBI:15377"/>
        <dbReference type="ChEBI" id="CHEBI:15378"/>
        <dbReference type="ChEBI" id="CHEBI:144029"/>
        <dbReference type="ChEBI" id="CHEBI:144051"/>
    </reaction>
    <physiologicalReaction direction="left-to-right" evidence="9">
        <dbReference type="Rhea" id="RHEA:60877"/>
    </physiologicalReaction>
</comment>
<dbReference type="GO" id="GO:0005829">
    <property type="term" value="C:cytosol"/>
    <property type="evidence" value="ECO:0007669"/>
    <property type="project" value="TreeGrafter"/>
</dbReference>
<dbReference type="Pfam" id="PF09296">
    <property type="entry name" value="NUDIX-like"/>
    <property type="match status" value="1"/>
</dbReference>
<evidence type="ECO:0000256" key="4">
    <source>
        <dbReference type="ARBA" id="ARBA00012381"/>
    </source>
</evidence>
<keyword evidence="7" id="KW-0460">Magnesium</keyword>
<feature type="domain" description="Nudix hydrolase" evidence="11">
    <location>
        <begin position="199"/>
        <end position="328"/>
    </location>
</feature>
<proteinExistence type="inferred from homology"/>
<feature type="compositionally biased region" description="Basic and acidic residues" evidence="10">
    <location>
        <begin position="22"/>
        <end position="35"/>
    </location>
</feature>
<dbReference type="eggNOG" id="COG2816">
    <property type="taxonomic scope" value="Bacteria"/>
</dbReference>
<evidence type="ECO:0000313" key="12">
    <source>
        <dbReference type="EMBL" id="EHR59737.1"/>
    </source>
</evidence>
<organism evidence="12 13">
    <name type="scientific">Saccharomonospora cyanea NA-134</name>
    <dbReference type="NCBI Taxonomy" id="882082"/>
    <lineage>
        <taxon>Bacteria</taxon>
        <taxon>Bacillati</taxon>
        <taxon>Actinomycetota</taxon>
        <taxon>Actinomycetes</taxon>
        <taxon>Pseudonocardiales</taxon>
        <taxon>Pseudonocardiaceae</taxon>
        <taxon>Saccharomonospora</taxon>
    </lineage>
</organism>
<protein>
    <recommendedName>
        <fullName evidence="4">NAD(+) diphosphatase</fullName>
        <ecNumber evidence="4">3.6.1.22</ecNumber>
    </recommendedName>
</protein>